<comment type="similarity">
    <text evidence="1">Belongs to the V-ATPase E subunit family.</text>
</comment>
<dbReference type="AlphaFoldDB" id="A0A438E6D3"/>
<accession>A0A438E6D3</accession>
<organism evidence="4 5">
    <name type="scientific">Vitis vinifera</name>
    <name type="common">Grape</name>
    <dbReference type="NCBI Taxonomy" id="29760"/>
    <lineage>
        <taxon>Eukaryota</taxon>
        <taxon>Viridiplantae</taxon>
        <taxon>Streptophyta</taxon>
        <taxon>Embryophyta</taxon>
        <taxon>Tracheophyta</taxon>
        <taxon>Spermatophyta</taxon>
        <taxon>Magnoliopsida</taxon>
        <taxon>eudicotyledons</taxon>
        <taxon>Gunneridae</taxon>
        <taxon>Pentapetalae</taxon>
        <taxon>rosids</taxon>
        <taxon>Vitales</taxon>
        <taxon>Vitaceae</taxon>
        <taxon>Viteae</taxon>
        <taxon>Vitis</taxon>
    </lineage>
</organism>
<dbReference type="Pfam" id="PF01991">
    <property type="entry name" value="vATP-synt_E"/>
    <property type="match status" value="1"/>
</dbReference>
<dbReference type="SUPFAM" id="SSF160527">
    <property type="entry name" value="V-type ATPase subunit E-like"/>
    <property type="match status" value="1"/>
</dbReference>
<dbReference type="PANTHER" id="PTHR45715">
    <property type="entry name" value="ATPASE H+-TRANSPORTING V1 SUBUNIT E1A-RELATED"/>
    <property type="match status" value="1"/>
</dbReference>
<gene>
    <name evidence="4" type="primary">VATE_0</name>
    <name evidence="4" type="ORF">CK203_089720</name>
</gene>
<name>A0A438E6D3_VITVI</name>
<proteinExistence type="inferred from homology"/>
<dbReference type="Proteomes" id="UP000288805">
    <property type="component" value="Unassembled WGS sequence"/>
</dbReference>
<evidence type="ECO:0000256" key="2">
    <source>
        <dbReference type="ARBA" id="ARBA00022448"/>
    </source>
</evidence>
<sequence>MAPIEYSMQLNASRIKVLQAQDDLVSSMKEAASKELLHVSHDHHVYKRLLRDLVVQSLLRLKEPAVLLRCRKDDLHLVESILDSAKDEYAGKANVYPPEIIVDHQVYLPPAPSHHHAHGPFCSGGVVLASRDGKIVCENTLDARLDVVFRKKLPEIRKWLFGQVAA</sequence>
<protein>
    <submittedName>
        <fullName evidence="4">V-type proton ATPase subunit E</fullName>
    </submittedName>
</protein>
<dbReference type="Gene3D" id="3.30.2320.30">
    <property type="entry name" value="ATP synthase, E subunit, C-terminal"/>
    <property type="match status" value="1"/>
</dbReference>
<dbReference type="GO" id="GO:0033178">
    <property type="term" value="C:proton-transporting two-sector ATPase complex, catalytic domain"/>
    <property type="evidence" value="ECO:0007669"/>
    <property type="project" value="InterPro"/>
</dbReference>
<evidence type="ECO:0000313" key="4">
    <source>
        <dbReference type="EMBL" id="RVW43212.1"/>
    </source>
</evidence>
<comment type="caution">
    <text evidence="4">The sequence shown here is derived from an EMBL/GenBank/DDBJ whole genome shotgun (WGS) entry which is preliminary data.</text>
</comment>
<dbReference type="InterPro" id="IPR038495">
    <property type="entry name" value="ATPase_E_C"/>
</dbReference>
<reference evidence="4 5" key="1">
    <citation type="journal article" date="2018" name="PLoS Genet.">
        <title>Population sequencing reveals clonal diversity and ancestral inbreeding in the grapevine cultivar Chardonnay.</title>
        <authorList>
            <person name="Roach M.J."/>
            <person name="Johnson D.L."/>
            <person name="Bohlmann J."/>
            <person name="van Vuuren H.J."/>
            <person name="Jones S.J."/>
            <person name="Pretorius I.S."/>
            <person name="Schmidt S.A."/>
            <person name="Borneman A.R."/>
        </authorList>
    </citation>
    <scope>NUCLEOTIDE SEQUENCE [LARGE SCALE GENOMIC DNA]</scope>
    <source>
        <strain evidence="5">cv. Chardonnay</strain>
        <tissue evidence="4">Leaf</tissue>
    </source>
</reference>
<dbReference type="InterPro" id="IPR002842">
    <property type="entry name" value="ATPase_V1_Esu"/>
</dbReference>
<evidence type="ECO:0000313" key="5">
    <source>
        <dbReference type="Proteomes" id="UP000288805"/>
    </source>
</evidence>
<keyword evidence="3" id="KW-0406">Ion transport</keyword>
<keyword evidence="2" id="KW-0813">Transport</keyword>
<evidence type="ECO:0000256" key="3">
    <source>
        <dbReference type="ARBA" id="ARBA00023065"/>
    </source>
</evidence>
<dbReference type="GO" id="GO:0046961">
    <property type="term" value="F:proton-transporting ATPase activity, rotational mechanism"/>
    <property type="evidence" value="ECO:0007669"/>
    <property type="project" value="InterPro"/>
</dbReference>
<evidence type="ECO:0000256" key="1">
    <source>
        <dbReference type="ARBA" id="ARBA00005901"/>
    </source>
</evidence>
<dbReference type="OrthoDB" id="10263003at2759"/>
<dbReference type="EMBL" id="QGNW01001384">
    <property type="protein sequence ID" value="RVW43212.1"/>
    <property type="molecule type" value="Genomic_DNA"/>
</dbReference>